<dbReference type="EMBL" id="AAXG02000047">
    <property type="protein sequence ID" value="EDM97801.1"/>
    <property type="molecule type" value="Genomic_DNA"/>
</dbReference>
<organism evidence="6 7">
    <name type="scientific">Pseudoflavonifractor capillosus ATCC 29799</name>
    <dbReference type="NCBI Taxonomy" id="411467"/>
    <lineage>
        <taxon>Bacteria</taxon>
        <taxon>Bacillati</taxon>
        <taxon>Bacillota</taxon>
        <taxon>Clostridia</taxon>
        <taxon>Eubacteriales</taxon>
        <taxon>Oscillospiraceae</taxon>
        <taxon>Pseudoflavonifractor</taxon>
    </lineage>
</organism>
<dbReference type="InterPro" id="IPR011006">
    <property type="entry name" value="CheY-like_superfamily"/>
</dbReference>
<dbReference type="PANTHER" id="PTHR37299:SF1">
    <property type="entry name" value="STAGE 0 SPORULATION PROTEIN A HOMOLOG"/>
    <property type="match status" value="1"/>
</dbReference>
<dbReference type="SUPFAM" id="SSF52172">
    <property type="entry name" value="CheY-like"/>
    <property type="match status" value="1"/>
</dbReference>
<reference evidence="6 7" key="1">
    <citation type="submission" date="2007-04" db="EMBL/GenBank/DDBJ databases">
        <authorList>
            <person name="Fulton L."/>
            <person name="Clifton S."/>
            <person name="Fulton B."/>
            <person name="Xu J."/>
            <person name="Minx P."/>
            <person name="Pepin K.H."/>
            <person name="Johnson M."/>
            <person name="Thiruvilangam P."/>
            <person name="Bhonagiri V."/>
            <person name="Nash W.E."/>
            <person name="Mardis E.R."/>
            <person name="Wilson R.K."/>
        </authorList>
    </citation>
    <scope>NUCLEOTIDE SEQUENCE [LARGE SCALE GENOMIC DNA]</scope>
    <source>
        <strain evidence="6 7">ATCC 29799</strain>
    </source>
</reference>
<evidence type="ECO:0000256" key="3">
    <source>
        <dbReference type="PROSITE-ProRule" id="PRU00169"/>
    </source>
</evidence>
<evidence type="ECO:0000256" key="2">
    <source>
        <dbReference type="ARBA" id="ARBA00024867"/>
    </source>
</evidence>
<dbReference type="SMART" id="SM00850">
    <property type="entry name" value="LytTR"/>
    <property type="match status" value="1"/>
</dbReference>
<protein>
    <recommendedName>
        <fullName evidence="1">Stage 0 sporulation protein A homolog</fullName>
    </recommendedName>
</protein>
<feature type="domain" description="HTH LytTR-type" evidence="5">
    <location>
        <begin position="137"/>
        <end position="235"/>
    </location>
</feature>
<dbReference type="GO" id="GO:0000156">
    <property type="term" value="F:phosphorelay response regulator activity"/>
    <property type="evidence" value="ECO:0007669"/>
    <property type="project" value="InterPro"/>
</dbReference>
<dbReference type="InterPro" id="IPR046947">
    <property type="entry name" value="LytR-like"/>
</dbReference>
<dbReference type="AlphaFoldDB" id="A6P1A9"/>
<reference evidence="6 7" key="2">
    <citation type="submission" date="2007-06" db="EMBL/GenBank/DDBJ databases">
        <title>Draft genome sequence of Pseudoflavonifractor capillosus ATCC 29799.</title>
        <authorList>
            <person name="Sudarsanam P."/>
            <person name="Ley R."/>
            <person name="Guruge J."/>
            <person name="Turnbaugh P.J."/>
            <person name="Mahowald M."/>
            <person name="Liep D."/>
            <person name="Gordon J."/>
        </authorList>
    </citation>
    <scope>NUCLEOTIDE SEQUENCE [LARGE SCALE GENOMIC DNA]</scope>
    <source>
        <strain evidence="6 7">ATCC 29799</strain>
    </source>
</reference>
<dbReference type="Gene3D" id="2.40.50.1020">
    <property type="entry name" value="LytTr DNA-binding domain"/>
    <property type="match status" value="1"/>
</dbReference>
<gene>
    <name evidence="6" type="ORF">BACCAP_04276</name>
</gene>
<dbReference type="STRING" id="411467.BACCAP_04276"/>
<feature type="modified residue" description="4-aspartylphosphate" evidence="3">
    <location>
        <position position="63"/>
    </location>
</feature>
<evidence type="ECO:0000259" key="5">
    <source>
        <dbReference type="PROSITE" id="PS50930"/>
    </source>
</evidence>
<dbReference type="Gene3D" id="3.40.50.2300">
    <property type="match status" value="1"/>
</dbReference>
<dbReference type="Proteomes" id="UP000003639">
    <property type="component" value="Unassembled WGS sequence"/>
</dbReference>
<name>A6P1A9_9FIRM</name>
<sequence length="242" mass="27903">MGEAAAMIRIALVEDEESYVATLREFLARYERERGERLQITVFSDGDEIALNYKSEYDVILMDIEMRFMDGMTAAEEIRRVDPEVVIIFITNSPQYAIKGYAVDALDYVLKPLTYFAFSQRIDRALERLGNREQRYMMINIKGGSRKLDVSRVWFIEVRDHDLIYHTEEGLITTTGTMREAEKALEGCAFFRCNKGYLVNLEHVDAIREDNAVVHGETVQVSRARKKSFLDALNNYLGEVSK</sequence>
<accession>A6P1A9</accession>
<keyword evidence="7" id="KW-1185">Reference proteome</keyword>
<dbReference type="SMART" id="SM00448">
    <property type="entry name" value="REC"/>
    <property type="match status" value="1"/>
</dbReference>
<proteinExistence type="predicted"/>
<comment type="caution">
    <text evidence="6">The sequence shown here is derived from an EMBL/GenBank/DDBJ whole genome shotgun (WGS) entry which is preliminary data.</text>
</comment>
<dbReference type="Pfam" id="PF04397">
    <property type="entry name" value="LytTR"/>
    <property type="match status" value="1"/>
</dbReference>
<evidence type="ECO:0000313" key="6">
    <source>
        <dbReference type="EMBL" id="EDM97801.1"/>
    </source>
</evidence>
<feature type="domain" description="Response regulatory" evidence="4">
    <location>
        <begin position="9"/>
        <end position="126"/>
    </location>
</feature>
<dbReference type="eggNOG" id="COG3279">
    <property type="taxonomic scope" value="Bacteria"/>
</dbReference>
<dbReference type="PROSITE" id="PS50930">
    <property type="entry name" value="HTH_LYTTR"/>
    <property type="match status" value="1"/>
</dbReference>
<dbReference type="GO" id="GO:0003677">
    <property type="term" value="F:DNA binding"/>
    <property type="evidence" value="ECO:0007669"/>
    <property type="project" value="InterPro"/>
</dbReference>
<evidence type="ECO:0000256" key="1">
    <source>
        <dbReference type="ARBA" id="ARBA00018672"/>
    </source>
</evidence>
<evidence type="ECO:0000313" key="7">
    <source>
        <dbReference type="Proteomes" id="UP000003639"/>
    </source>
</evidence>
<dbReference type="InterPro" id="IPR001789">
    <property type="entry name" value="Sig_transdc_resp-reg_receiver"/>
</dbReference>
<dbReference type="PANTHER" id="PTHR37299">
    <property type="entry name" value="TRANSCRIPTIONAL REGULATOR-RELATED"/>
    <property type="match status" value="1"/>
</dbReference>
<dbReference type="PROSITE" id="PS50110">
    <property type="entry name" value="RESPONSE_REGULATORY"/>
    <property type="match status" value="1"/>
</dbReference>
<evidence type="ECO:0000259" key="4">
    <source>
        <dbReference type="PROSITE" id="PS50110"/>
    </source>
</evidence>
<dbReference type="Pfam" id="PF00072">
    <property type="entry name" value="Response_reg"/>
    <property type="match status" value="1"/>
</dbReference>
<keyword evidence="3" id="KW-0597">Phosphoprotein</keyword>
<comment type="function">
    <text evidence="2">May play the central regulatory role in sporulation. It may be an element of the effector pathway responsible for the activation of sporulation genes in response to nutritional stress. Spo0A may act in concert with spo0H (a sigma factor) to control the expression of some genes that are critical to the sporulation process.</text>
</comment>
<dbReference type="InterPro" id="IPR007492">
    <property type="entry name" value="LytTR_DNA-bd_dom"/>
</dbReference>